<protein>
    <recommendedName>
        <fullName evidence="3">Transmembrane protein</fullName>
    </recommendedName>
</protein>
<reference evidence="1 2" key="1">
    <citation type="journal article" date="2006" name="Nature">
        <title>Global trends of whole-genome duplications revealed by the ciliate Paramecium tetraurelia.</title>
        <authorList>
            <consortium name="Genoscope"/>
            <person name="Aury J.-M."/>
            <person name="Jaillon O."/>
            <person name="Duret L."/>
            <person name="Noel B."/>
            <person name="Jubin C."/>
            <person name="Porcel B.M."/>
            <person name="Segurens B."/>
            <person name="Daubin V."/>
            <person name="Anthouard V."/>
            <person name="Aiach N."/>
            <person name="Arnaiz O."/>
            <person name="Billaut A."/>
            <person name="Beisson J."/>
            <person name="Blanc I."/>
            <person name="Bouhouche K."/>
            <person name="Camara F."/>
            <person name="Duharcourt S."/>
            <person name="Guigo R."/>
            <person name="Gogendeau D."/>
            <person name="Katinka M."/>
            <person name="Keller A.-M."/>
            <person name="Kissmehl R."/>
            <person name="Klotz C."/>
            <person name="Koll F."/>
            <person name="Le Moue A."/>
            <person name="Lepere C."/>
            <person name="Malinsky S."/>
            <person name="Nowacki M."/>
            <person name="Nowak J.K."/>
            <person name="Plattner H."/>
            <person name="Poulain J."/>
            <person name="Ruiz F."/>
            <person name="Serrano V."/>
            <person name="Zagulski M."/>
            <person name="Dessen P."/>
            <person name="Betermier M."/>
            <person name="Weissenbach J."/>
            <person name="Scarpelli C."/>
            <person name="Schachter V."/>
            <person name="Sperling L."/>
            <person name="Meyer E."/>
            <person name="Cohen J."/>
            <person name="Wincker P."/>
        </authorList>
    </citation>
    <scope>NUCLEOTIDE SEQUENCE [LARGE SCALE GENOMIC DNA]</scope>
    <source>
        <strain evidence="1 2">Stock d4-2</strain>
    </source>
</reference>
<organism evidence="1 2">
    <name type="scientific">Paramecium tetraurelia</name>
    <dbReference type="NCBI Taxonomy" id="5888"/>
    <lineage>
        <taxon>Eukaryota</taxon>
        <taxon>Sar</taxon>
        <taxon>Alveolata</taxon>
        <taxon>Ciliophora</taxon>
        <taxon>Intramacronucleata</taxon>
        <taxon>Oligohymenophorea</taxon>
        <taxon>Peniculida</taxon>
        <taxon>Parameciidae</taxon>
        <taxon>Paramecium</taxon>
    </lineage>
</organism>
<dbReference type="KEGG" id="ptm:GSPATT00039316001"/>
<gene>
    <name evidence="1" type="ORF">GSPATT00039316001</name>
</gene>
<sequence>MYSVNFDNNIIIQSDNQYFYVTFSNYTVYIYNPSLPQHMSLYYILELTQPIICTSAIFLMQDNFNSAVLLYNNSFFKLNNFQTFNSSFDGGNPDAYYTKTYPQLIYNYSIVSGINPNSLYQTPNESVSYLSNFTTFQNQKQQQIQLTQDNLILRPINQSSEINSIAFQYPINLIIDRQASDCQCISPQYCYIDQPSRLHFSNNTDNFTLITSINNQFLALQNNETIQILNGELTILSNFSYSYLNFIECLISTSNKNNLYSICYNDTSQYWLTFTLNTSGIVSKFDLIQFNQTFSKIQKIGCLLDQIFILAMFNNKGQELYLFNSFNSSLQQLSVYKNNKSMCQDFDIGILQSNSLDFQSNTIILFMTNGFQLYYQMMFVSANAIELSSIVSYQLQICNQQFGCFLATQIIFNLLILQTEGHNVILIASNSNISFIIKIRVLIEQILGSPALASVIQTIPNYNLNNDGYIIYSDGILMQQFQYFFNEYFVGIYYLDNLAQLQDPFEPILMLGQLNTTSVQKAMIVNKTNPQNIGIILSFFNNSIYSQGLSTWNLTKIFLQVKTKLMFLSIVKIFIHLVLIIQHFICLNSLILTLEDGFIFCFQQQLYFYQYFAQEQGRIQRIQNIYQKLNYDVNMLQKYQLYYVSNQYYEYDWGGDILVFFFFWTTIYQLSHLYHQFDLKLKISFLEYPQKYNHNENVIQKQYQLNLHNNQ</sequence>
<accession>A0D8D1</accession>
<evidence type="ECO:0000313" key="1">
    <source>
        <dbReference type="EMBL" id="CAK79298.1"/>
    </source>
</evidence>
<dbReference type="RefSeq" id="XP_001446695.1">
    <property type="nucleotide sequence ID" value="XM_001446658.1"/>
</dbReference>
<evidence type="ECO:0000313" key="2">
    <source>
        <dbReference type="Proteomes" id="UP000000600"/>
    </source>
</evidence>
<dbReference type="OrthoDB" id="10363820at2759"/>
<name>A0D8D1_PARTE</name>
<dbReference type="HOGENOM" id="CLU_388564_0_0_1"/>
<proteinExistence type="predicted"/>
<dbReference type="AlphaFoldDB" id="A0D8D1"/>
<keyword evidence="2" id="KW-1185">Reference proteome</keyword>
<evidence type="ECO:0008006" key="3">
    <source>
        <dbReference type="Google" id="ProtNLM"/>
    </source>
</evidence>
<dbReference type="InParanoid" id="A0D8D1"/>
<dbReference type="OMA" id="YSICYND"/>
<dbReference type="Proteomes" id="UP000000600">
    <property type="component" value="Unassembled WGS sequence"/>
</dbReference>
<dbReference type="EMBL" id="CT868323">
    <property type="protein sequence ID" value="CAK79298.1"/>
    <property type="molecule type" value="Genomic_DNA"/>
</dbReference>
<dbReference type="GeneID" id="5032480"/>